<feature type="chain" id="PRO_5012645814" description="Curli production assembly/transport component CsgG" evidence="2">
    <location>
        <begin position="28"/>
        <end position="429"/>
    </location>
</feature>
<name>A0A212KF44_9DELT</name>
<sequence length="429" mass="46428">MTTYSSFFRRALLALALALVLPAAALAASGLEYVTAEGKGSGATRAEAVNEALAEAVAKVNGLSISSQDVSALRVQLSSVEAQTKSGSLNASAASIEEAKMKQVATATKGLVQSYEVISEEPSATKQGWVDVVLQVTVGKYQLSAQTQRKRIAVMPFRVRQGAQPYEQRYAQLAAQGVVDYLSQTRRFAVLDRDFLKEKYREFDLLQGDDIPAAEKARVGNTLGTDYIVVGAVDILTAERKEEKVPYLNEVQLTYKVTARMTWRIIEAPTGMTVLSHSINEVQTKKVTATTKDDEIPGISSLAEATARIIGVRTMDTIYPMMAVGFGDGTITIGQGGDTLKQGQRFNLLQYGEILRDPYTKEPLGREEKKIAVVEVTDVLPKTSQAKVVEGSVTPGAFQEGQFILREAKADPAATAKPAPGTKTMKPKW</sequence>
<evidence type="ECO:0000256" key="1">
    <source>
        <dbReference type="SAM" id="MobiDB-lite"/>
    </source>
</evidence>
<keyword evidence="2" id="KW-0732">Signal</keyword>
<dbReference type="EMBL" id="FLUQ01000006">
    <property type="protein sequence ID" value="SBW10333.1"/>
    <property type="molecule type" value="Genomic_DNA"/>
</dbReference>
<dbReference type="Gene3D" id="3.40.50.10610">
    <property type="entry name" value="ABC-type transport auxiliary lipoprotein component"/>
    <property type="match status" value="1"/>
</dbReference>
<feature type="signal peptide" evidence="2">
    <location>
        <begin position="1"/>
        <end position="27"/>
    </location>
</feature>
<accession>A0A212KF44</accession>
<evidence type="ECO:0008006" key="4">
    <source>
        <dbReference type="Google" id="ProtNLM"/>
    </source>
</evidence>
<evidence type="ECO:0000256" key="2">
    <source>
        <dbReference type="SAM" id="SignalP"/>
    </source>
</evidence>
<feature type="region of interest" description="Disordered" evidence="1">
    <location>
        <begin position="409"/>
        <end position="429"/>
    </location>
</feature>
<proteinExistence type="predicted"/>
<organism evidence="3">
    <name type="scientific">uncultured delta proteobacterium</name>
    <dbReference type="NCBI Taxonomy" id="34034"/>
    <lineage>
        <taxon>Bacteria</taxon>
        <taxon>Deltaproteobacteria</taxon>
        <taxon>environmental samples</taxon>
    </lineage>
</organism>
<protein>
    <recommendedName>
        <fullName evidence="4">Curli production assembly/transport component CsgG</fullName>
    </recommendedName>
</protein>
<gene>
    <name evidence="3" type="ORF">KL86DPRO_60124</name>
</gene>
<evidence type="ECO:0000313" key="3">
    <source>
        <dbReference type="EMBL" id="SBW10333.1"/>
    </source>
</evidence>
<dbReference type="AlphaFoldDB" id="A0A212KF44"/>
<reference evidence="3" key="1">
    <citation type="submission" date="2016-04" db="EMBL/GenBank/DDBJ databases">
        <authorList>
            <person name="Evans L.H."/>
            <person name="Alamgir A."/>
            <person name="Owens N."/>
            <person name="Weber N.D."/>
            <person name="Virtaneva K."/>
            <person name="Barbian K."/>
            <person name="Babar A."/>
            <person name="Rosenke K."/>
        </authorList>
    </citation>
    <scope>NUCLEOTIDE SEQUENCE</scope>
    <source>
        <strain evidence="3">86</strain>
    </source>
</reference>
<feature type="compositionally biased region" description="Low complexity" evidence="1">
    <location>
        <begin position="411"/>
        <end position="429"/>
    </location>
</feature>